<dbReference type="Pfam" id="PF07963">
    <property type="entry name" value="N_methyl"/>
    <property type="match status" value="1"/>
</dbReference>
<proteinExistence type="predicted"/>
<evidence type="ECO:0000313" key="3">
    <source>
        <dbReference type="Proteomes" id="UP001368500"/>
    </source>
</evidence>
<dbReference type="SUPFAM" id="SSF54523">
    <property type="entry name" value="Pili subunits"/>
    <property type="match status" value="1"/>
</dbReference>
<keyword evidence="1" id="KW-0472">Membrane</keyword>
<dbReference type="InterPro" id="IPR012902">
    <property type="entry name" value="N_methyl_site"/>
</dbReference>
<reference evidence="2 3" key="1">
    <citation type="submission" date="2024-04" db="EMBL/GenBank/DDBJ databases">
        <title>Novel species of the genus Ideonella isolated from streams.</title>
        <authorList>
            <person name="Lu H."/>
        </authorList>
    </citation>
    <scope>NUCLEOTIDE SEQUENCE [LARGE SCALE GENOMIC DNA]</scope>
    <source>
        <strain evidence="2 3">BYS139W</strain>
    </source>
</reference>
<protein>
    <submittedName>
        <fullName evidence="2">Prepilin-type N-terminal cleavage/methylation domain-containing protein</fullName>
    </submittedName>
</protein>
<sequence length="173" mass="18138">MTPARPSAGFTLIELLMVLLLVAMTTGLIGLSLRDDDGVRLEREAQRLSALIEAARAQARASGLVVHFEFTGEAARDDAGADSLAFRFVGLPDGALPPGRWLQSGTRGQILGARSLLLGPEPLIGRQRIQLSHGEAHLILITDGLGPFIAAHDEAEAAALAAGQGLIGPPPQR</sequence>
<evidence type="ECO:0000256" key="1">
    <source>
        <dbReference type="SAM" id="Phobius"/>
    </source>
</evidence>
<dbReference type="Proteomes" id="UP001368500">
    <property type="component" value="Unassembled WGS sequence"/>
</dbReference>
<keyword evidence="1" id="KW-1133">Transmembrane helix</keyword>
<keyword evidence="3" id="KW-1185">Reference proteome</keyword>
<gene>
    <name evidence="2" type="ORF">AACH11_01650</name>
</gene>
<organism evidence="2 3">
    <name type="scientific">Pseudaquabacterium rugosum</name>
    <dbReference type="NCBI Taxonomy" id="2984194"/>
    <lineage>
        <taxon>Bacteria</taxon>
        <taxon>Pseudomonadati</taxon>
        <taxon>Pseudomonadota</taxon>
        <taxon>Betaproteobacteria</taxon>
        <taxon>Burkholderiales</taxon>
        <taxon>Sphaerotilaceae</taxon>
        <taxon>Pseudaquabacterium</taxon>
    </lineage>
</organism>
<evidence type="ECO:0000313" key="2">
    <source>
        <dbReference type="EMBL" id="MEK8024670.1"/>
    </source>
</evidence>
<name>A0ABU9B476_9BURK</name>
<dbReference type="EMBL" id="JBBUTF010000002">
    <property type="protein sequence ID" value="MEK8024670.1"/>
    <property type="molecule type" value="Genomic_DNA"/>
</dbReference>
<dbReference type="RefSeq" id="WP_341372449.1">
    <property type="nucleotide sequence ID" value="NZ_JBBUTF010000002.1"/>
</dbReference>
<dbReference type="InterPro" id="IPR045584">
    <property type="entry name" value="Pilin-like"/>
</dbReference>
<accession>A0ABU9B476</accession>
<feature type="transmembrane region" description="Helical" evidence="1">
    <location>
        <begin position="12"/>
        <end position="33"/>
    </location>
</feature>
<dbReference type="NCBIfam" id="TIGR02532">
    <property type="entry name" value="IV_pilin_GFxxxE"/>
    <property type="match status" value="1"/>
</dbReference>
<dbReference type="PROSITE" id="PS00409">
    <property type="entry name" value="PROKAR_NTER_METHYL"/>
    <property type="match status" value="1"/>
</dbReference>
<comment type="caution">
    <text evidence="2">The sequence shown here is derived from an EMBL/GenBank/DDBJ whole genome shotgun (WGS) entry which is preliminary data.</text>
</comment>
<keyword evidence="1" id="KW-0812">Transmembrane</keyword>